<evidence type="ECO:0008006" key="3">
    <source>
        <dbReference type="Google" id="ProtNLM"/>
    </source>
</evidence>
<reference evidence="2" key="1">
    <citation type="submission" date="2016-10" db="EMBL/GenBank/DDBJ databases">
        <authorList>
            <person name="Varghese N."/>
            <person name="Submissions S."/>
        </authorList>
    </citation>
    <scope>NUCLEOTIDE SEQUENCE [LARGE SCALE GENOMIC DNA]</scope>
    <source>
        <strain evidence="2">DSM 44260</strain>
    </source>
</reference>
<name>A0A1H9T1U3_9PSEU</name>
<sequence length="137" mass="14393">MGLEVVVGFLVAWAIAKGRRVAERADGIIDETLDAGVDRVRALVSSKLDGDPSLERLATEATTGTVTDRTTTRVRLALEEAVEQDPEFATRLLEAVRAASPQVQSGAGQSVSGTVEGSNVQVGGNVGGAIWIHNPER</sequence>
<keyword evidence="2" id="KW-1185">Reference proteome</keyword>
<protein>
    <recommendedName>
        <fullName evidence="3">Chromosome partitioning protein</fullName>
    </recommendedName>
</protein>
<accession>A0A1H9T1U3</accession>
<dbReference type="EMBL" id="FOGI01000006">
    <property type="protein sequence ID" value="SER90603.1"/>
    <property type="molecule type" value="Genomic_DNA"/>
</dbReference>
<proteinExistence type="predicted"/>
<dbReference type="Proteomes" id="UP000199051">
    <property type="component" value="Unassembled WGS sequence"/>
</dbReference>
<organism evidence="1 2">
    <name type="scientific">Actinokineospora terrae</name>
    <dbReference type="NCBI Taxonomy" id="155974"/>
    <lineage>
        <taxon>Bacteria</taxon>
        <taxon>Bacillati</taxon>
        <taxon>Actinomycetota</taxon>
        <taxon>Actinomycetes</taxon>
        <taxon>Pseudonocardiales</taxon>
        <taxon>Pseudonocardiaceae</taxon>
        <taxon>Actinokineospora</taxon>
    </lineage>
</organism>
<evidence type="ECO:0000313" key="2">
    <source>
        <dbReference type="Proteomes" id="UP000199051"/>
    </source>
</evidence>
<evidence type="ECO:0000313" key="1">
    <source>
        <dbReference type="EMBL" id="SER90603.1"/>
    </source>
</evidence>
<gene>
    <name evidence="1" type="ORF">SAMN04487818_1065</name>
</gene>
<dbReference type="AlphaFoldDB" id="A0A1H9T1U3"/>
<dbReference type="RefSeq" id="WP_143073473.1">
    <property type="nucleotide sequence ID" value="NZ_FOGI01000006.1"/>
</dbReference>